<feature type="compositionally biased region" description="Polar residues" evidence="1">
    <location>
        <begin position="292"/>
        <end position="302"/>
    </location>
</feature>
<feature type="compositionally biased region" description="Polar residues" evidence="1">
    <location>
        <begin position="334"/>
        <end position="347"/>
    </location>
</feature>
<dbReference type="InterPro" id="IPR014752">
    <property type="entry name" value="Arrestin-like_C"/>
</dbReference>
<sequence length="888" mass="95032">MFSSLLSSPCELRLHLLQNAVFLRPPTSTPSEDQPPTTSDEVVRGLVELYVPSERRIEGIRVKLRAVQSVAVLPDQRDMISFAGATPVSWEDSVIMEKVVEIGLPGNRSRLNNGDAVGGASQGERRGRSRATRSRNASRNATPTSSRPGSLSRRPSDGLIHQHDSDTEHADPKNNHGLGGLGAAFARAISKSRPASRAGSRANSRNASPSRAGGRSTDRSHPSSGTNTAHQSPRLGPSRSSTESPHISPSQSAEALDRRGSTSSTLPPPFTEVPSPRPSPTEEVESVLAGTMSRTGLSNGRAESSVAHPHERDRDDMFGLFVNPRGRGGAGNTAVPSSTTRSATMSPSRGLGRRHDEGRGRLLGGSSGRGANARAPSADVIASTTPAPSEEHGLELAKGVHGFEFAFILPADSPPYERSPFGRVRYLIKATALGAGRAKSNIEAWRDLFPVVNPAQDGGPTPLTVLYNDLHPTVGLLSVACTAHNISVGGVFNVDIHSPTPPTDLIVYLVRVSVETSTELRTKKKGKQHVPPQRHKLFEKGWVPPRPNDPHGPGDGKKSEGLIRDPRRPGARPDDAWTVQGIARMPNDNVVRSTTVAGTKASIRFTHQLLVEVVHSREPEMPGEDRKLKVFALRQPITLPSCCVALDAVTLPAYTPRDESTRPANMPYDIGLQRVGDPGAPRTLPQNSPWANTAVPQHGIQHDYCVCGQSLHDLSERERAMLPIQADPRDVPLDGLLHRKIGELPERESGFSALARSASRSSSRSGRSASSTRRSMSSISRSISRVRSSSSSRGRTPSVPRNTVGQGERGEGVIRSMSRGSRAHEIPGEAQGHHIDGIGNAPPAYHHVVEEEEEDGGEAHNVSSSSASDDAGDAEEERRGRPATRAAA</sequence>
<evidence type="ECO:0000313" key="2">
    <source>
        <dbReference type="EMBL" id="PWN91560.1"/>
    </source>
</evidence>
<feature type="region of interest" description="Disordered" evidence="1">
    <location>
        <begin position="520"/>
        <end position="576"/>
    </location>
</feature>
<feature type="compositionally biased region" description="Low complexity" evidence="1">
    <location>
        <begin position="183"/>
        <end position="213"/>
    </location>
</feature>
<evidence type="ECO:0000313" key="3">
    <source>
        <dbReference type="Proteomes" id="UP000245768"/>
    </source>
</evidence>
<feature type="compositionally biased region" description="Basic and acidic residues" evidence="1">
    <location>
        <begin position="548"/>
        <end position="575"/>
    </location>
</feature>
<protein>
    <recommendedName>
        <fullName evidence="4">Arrestin C-terminal-like domain-containing protein</fullName>
    </recommendedName>
</protein>
<organism evidence="2 3">
    <name type="scientific">Acaromyces ingoldii</name>
    <dbReference type="NCBI Taxonomy" id="215250"/>
    <lineage>
        <taxon>Eukaryota</taxon>
        <taxon>Fungi</taxon>
        <taxon>Dikarya</taxon>
        <taxon>Basidiomycota</taxon>
        <taxon>Ustilaginomycotina</taxon>
        <taxon>Exobasidiomycetes</taxon>
        <taxon>Exobasidiales</taxon>
        <taxon>Cryptobasidiaceae</taxon>
        <taxon>Acaromyces</taxon>
    </lineage>
</organism>
<evidence type="ECO:0008006" key="4">
    <source>
        <dbReference type="Google" id="ProtNLM"/>
    </source>
</evidence>
<feature type="region of interest" description="Disordered" evidence="1">
    <location>
        <begin position="105"/>
        <end position="388"/>
    </location>
</feature>
<feature type="region of interest" description="Disordered" evidence="1">
    <location>
        <begin position="829"/>
        <end position="888"/>
    </location>
</feature>
<name>A0A316YPU2_9BASI</name>
<proteinExistence type="predicted"/>
<keyword evidence="3" id="KW-1185">Reference proteome</keyword>
<dbReference type="EMBL" id="KZ819635">
    <property type="protein sequence ID" value="PWN91560.1"/>
    <property type="molecule type" value="Genomic_DNA"/>
</dbReference>
<feature type="compositionally biased region" description="Basic residues" evidence="1">
    <location>
        <begin position="522"/>
        <end position="537"/>
    </location>
</feature>
<feature type="compositionally biased region" description="Polar residues" evidence="1">
    <location>
        <begin position="238"/>
        <end position="253"/>
    </location>
</feature>
<feature type="compositionally biased region" description="Basic and acidic residues" evidence="1">
    <location>
        <begin position="154"/>
        <end position="174"/>
    </location>
</feature>
<dbReference type="STRING" id="215250.A0A316YPU2"/>
<dbReference type="InParanoid" id="A0A316YPU2"/>
<dbReference type="GeneID" id="37046719"/>
<feature type="region of interest" description="Disordered" evidence="1">
    <location>
        <begin position="748"/>
        <end position="817"/>
    </location>
</feature>
<evidence type="ECO:0000256" key="1">
    <source>
        <dbReference type="SAM" id="MobiDB-lite"/>
    </source>
</evidence>
<feature type="compositionally biased region" description="Pro residues" evidence="1">
    <location>
        <begin position="266"/>
        <end position="279"/>
    </location>
</feature>
<dbReference type="Gene3D" id="2.60.40.640">
    <property type="match status" value="1"/>
</dbReference>
<dbReference type="AlphaFoldDB" id="A0A316YPU2"/>
<reference evidence="2 3" key="1">
    <citation type="journal article" date="2018" name="Mol. Biol. Evol.">
        <title>Broad Genomic Sampling Reveals a Smut Pathogenic Ancestry of the Fungal Clade Ustilaginomycotina.</title>
        <authorList>
            <person name="Kijpornyongpan T."/>
            <person name="Mondo S.J."/>
            <person name="Barry K."/>
            <person name="Sandor L."/>
            <person name="Lee J."/>
            <person name="Lipzen A."/>
            <person name="Pangilinan J."/>
            <person name="LaButti K."/>
            <person name="Hainaut M."/>
            <person name="Henrissat B."/>
            <person name="Grigoriev I.V."/>
            <person name="Spatafora J.W."/>
            <person name="Aime M.C."/>
        </authorList>
    </citation>
    <scope>NUCLEOTIDE SEQUENCE [LARGE SCALE GENOMIC DNA]</scope>
    <source>
        <strain evidence="2 3">MCA 4198</strain>
    </source>
</reference>
<feature type="compositionally biased region" description="Low complexity" evidence="1">
    <location>
        <begin position="756"/>
        <end position="801"/>
    </location>
</feature>
<feature type="compositionally biased region" description="Polar residues" evidence="1">
    <location>
        <begin position="222"/>
        <end position="231"/>
    </location>
</feature>
<accession>A0A316YPU2</accession>
<feature type="compositionally biased region" description="Low complexity" evidence="1">
    <location>
        <begin position="134"/>
        <end position="153"/>
    </location>
</feature>
<dbReference type="Proteomes" id="UP000245768">
    <property type="component" value="Unassembled WGS sequence"/>
</dbReference>
<dbReference type="OrthoDB" id="2586454at2759"/>
<feature type="compositionally biased region" description="Basic and acidic residues" evidence="1">
    <location>
        <begin position="308"/>
        <end position="317"/>
    </location>
</feature>
<gene>
    <name evidence="2" type="ORF">FA10DRAFT_300160</name>
</gene>
<dbReference type="RefSeq" id="XP_025378758.1">
    <property type="nucleotide sequence ID" value="XM_025524803.1"/>
</dbReference>